<organism evidence="4 5">
    <name type="scientific">Quercus suber</name>
    <name type="common">Cork oak</name>
    <dbReference type="NCBI Taxonomy" id="58331"/>
    <lineage>
        <taxon>Eukaryota</taxon>
        <taxon>Viridiplantae</taxon>
        <taxon>Streptophyta</taxon>
        <taxon>Embryophyta</taxon>
        <taxon>Tracheophyta</taxon>
        <taxon>Spermatophyta</taxon>
        <taxon>Magnoliopsida</taxon>
        <taxon>eudicotyledons</taxon>
        <taxon>Gunneridae</taxon>
        <taxon>Pentapetalae</taxon>
        <taxon>rosids</taxon>
        <taxon>fabids</taxon>
        <taxon>Fagales</taxon>
        <taxon>Fagaceae</taxon>
        <taxon>Quercus</taxon>
    </lineage>
</organism>
<dbReference type="GO" id="GO:0005886">
    <property type="term" value="C:plasma membrane"/>
    <property type="evidence" value="ECO:0007669"/>
    <property type="project" value="TreeGrafter"/>
</dbReference>
<evidence type="ECO:0000256" key="1">
    <source>
        <dbReference type="ARBA" id="ARBA00022737"/>
    </source>
</evidence>
<keyword evidence="3" id="KW-0472">Membrane</keyword>
<keyword evidence="3" id="KW-1133">Transmembrane helix</keyword>
<keyword evidence="5" id="KW-1185">Reference proteome</keyword>
<gene>
    <name evidence="4" type="ORF">CFP56_000923</name>
</gene>
<evidence type="ECO:0000256" key="2">
    <source>
        <dbReference type="ARBA" id="ARBA00023043"/>
    </source>
</evidence>
<proteinExistence type="predicted"/>
<dbReference type="InterPro" id="IPR002110">
    <property type="entry name" value="Ankyrin_rpt"/>
</dbReference>
<keyword evidence="1" id="KW-0677">Repeat</keyword>
<accession>A0AAW0IN60</accession>
<sequence>MAAAVAGDVELVKLMIIINHLPDVNGKSIAYAAIFGAFTTKNIGNFFTLSSYNTNNFQFQGVIEVLLHEFPDIIELFNQKGQNILHVAAMSGKAKVVAYMLKRRDFEIETVVNRQDNGGNIPLHLASKGRHPKVVSIFTWDKSVYLKSLNEEGEIALDIAVNYTGNSPYFREFSVPILGLTLTMVSIAFMAGGNIAYIQEIV</sequence>
<evidence type="ECO:0000313" key="5">
    <source>
        <dbReference type="Proteomes" id="UP000237347"/>
    </source>
</evidence>
<dbReference type="AlphaFoldDB" id="A0AAW0IN60"/>
<name>A0AAW0IN60_QUESU</name>
<reference evidence="4 5" key="1">
    <citation type="journal article" date="2018" name="Sci. Data">
        <title>The draft genome sequence of cork oak.</title>
        <authorList>
            <person name="Ramos A.M."/>
            <person name="Usie A."/>
            <person name="Barbosa P."/>
            <person name="Barros P.M."/>
            <person name="Capote T."/>
            <person name="Chaves I."/>
            <person name="Simoes F."/>
            <person name="Abreu I."/>
            <person name="Carrasquinho I."/>
            <person name="Faro C."/>
            <person name="Guimaraes J.B."/>
            <person name="Mendonca D."/>
            <person name="Nobrega F."/>
            <person name="Rodrigues L."/>
            <person name="Saibo N.J.M."/>
            <person name="Varela M.C."/>
            <person name="Egas C."/>
            <person name="Matos J."/>
            <person name="Miguel C.M."/>
            <person name="Oliveira M.M."/>
            <person name="Ricardo C.P."/>
            <person name="Goncalves S."/>
        </authorList>
    </citation>
    <scope>NUCLEOTIDE SEQUENCE [LARGE SCALE GENOMIC DNA]</scope>
    <source>
        <strain evidence="5">cv. HL8</strain>
    </source>
</reference>
<keyword evidence="2" id="KW-0040">ANK repeat</keyword>
<dbReference type="SUPFAM" id="SSF48403">
    <property type="entry name" value="Ankyrin repeat"/>
    <property type="match status" value="1"/>
</dbReference>
<dbReference type="Gene3D" id="1.25.40.20">
    <property type="entry name" value="Ankyrin repeat-containing domain"/>
    <property type="match status" value="1"/>
</dbReference>
<evidence type="ECO:0000313" key="4">
    <source>
        <dbReference type="EMBL" id="KAK7815955.1"/>
    </source>
</evidence>
<dbReference type="InterPro" id="IPR036770">
    <property type="entry name" value="Ankyrin_rpt-contain_sf"/>
</dbReference>
<dbReference type="EMBL" id="PKMF04000968">
    <property type="protein sequence ID" value="KAK7815955.1"/>
    <property type="molecule type" value="Genomic_DNA"/>
</dbReference>
<protein>
    <submittedName>
        <fullName evidence="4">Ankyrin repeat-containing protein</fullName>
    </submittedName>
</protein>
<dbReference type="Pfam" id="PF12796">
    <property type="entry name" value="Ank_2"/>
    <property type="match status" value="1"/>
</dbReference>
<feature type="transmembrane region" description="Helical" evidence="3">
    <location>
        <begin position="177"/>
        <end position="198"/>
    </location>
</feature>
<comment type="caution">
    <text evidence="4">The sequence shown here is derived from an EMBL/GenBank/DDBJ whole genome shotgun (WGS) entry which is preliminary data.</text>
</comment>
<dbReference type="Proteomes" id="UP000237347">
    <property type="component" value="Unassembled WGS sequence"/>
</dbReference>
<evidence type="ECO:0000256" key="3">
    <source>
        <dbReference type="SAM" id="Phobius"/>
    </source>
</evidence>
<dbReference type="PANTHER" id="PTHR24186:SF46">
    <property type="entry name" value="PROTEIN ACCELERATED CELL DEATH 6-LIKE"/>
    <property type="match status" value="1"/>
</dbReference>
<keyword evidence="3" id="KW-0812">Transmembrane</keyword>
<dbReference type="PANTHER" id="PTHR24186">
    <property type="entry name" value="PROTEIN PHOSPHATASE 1 REGULATORY SUBUNIT"/>
    <property type="match status" value="1"/>
</dbReference>